<feature type="signal peptide" evidence="1">
    <location>
        <begin position="1"/>
        <end position="25"/>
    </location>
</feature>
<dbReference type="AlphaFoldDB" id="A0A327M8X8"/>
<evidence type="ECO:0000313" key="3">
    <source>
        <dbReference type="Proteomes" id="UP000249065"/>
    </source>
</evidence>
<feature type="chain" id="PRO_5016413053" description="DUF4384 domain-containing protein" evidence="1">
    <location>
        <begin position="26"/>
        <end position="382"/>
    </location>
</feature>
<dbReference type="EMBL" id="QLIX01000007">
    <property type="protein sequence ID" value="RAI58816.1"/>
    <property type="molecule type" value="Genomic_DNA"/>
</dbReference>
<keyword evidence="3" id="KW-1185">Reference proteome</keyword>
<evidence type="ECO:0000313" key="2">
    <source>
        <dbReference type="EMBL" id="RAI58816.1"/>
    </source>
</evidence>
<dbReference type="Proteomes" id="UP000249065">
    <property type="component" value="Unassembled WGS sequence"/>
</dbReference>
<protein>
    <recommendedName>
        <fullName evidence="4">DUF4384 domain-containing protein</fullName>
    </recommendedName>
</protein>
<sequence>MMLRRLPAIATALLLGWTMAGAARAAESAVLLGATAPGYAPGMVLGASDRLAVPEGASVTLLLRSGQMLRLRGPLETALDRIEPVRPDGSAAALAEAFRLRGIDASAIGATRAAALGRRAPRPAEVAVELERSGTWCVGGADTVWLARPATEPAELGLRRRGNLRRIAWPTGAPRVEWPADLPIEDGDAFEVLADGQKRATLTFRTLPAASGSEGAEIAEGMLLGCREQNEAALRRLARASLAPELWLSTERGRAPIYAPGERIGLVAMADADGWLYCVSTRADGSAVAVFPAGATGGARLPAGLPERLPGPRQANPLQAGPRGMQEVSCWLADRDIGPELPHALLDAAGTRLPERLAADIPGAFAGIGGRMARATLSIRVE</sequence>
<accession>A0A327M8X8</accession>
<name>A0A327M8X8_9PROT</name>
<reference evidence="3" key="1">
    <citation type="submission" date="2018-06" db="EMBL/GenBank/DDBJ databases">
        <authorList>
            <person name="Khan S.A."/>
        </authorList>
    </citation>
    <scope>NUCLEOTIDE SEQUENCE [LARGE SCALE GENOMIC DNA]</scope>
    <source>
        <strain evidence="3">DB-1506</strain>
    </source>
</reference>
<comment type="caution">
    <text evidence="2">The sequence shown here is derived from an EMBL/GenBank/DDBJ whole genome shotgun (WGS) entry which is preliminary data.</text>
</comment>
<evidence type="ECO:0000256" key="1">
    <source>
        <dbReference type="SAM" id="SignalP"/>
    </source>
</evidence>
<gene>
    <name evidence="2" type="ORF">DOO78_12130</name>
</gene>
<organism evidence="2 3">
    <name type="scientific">Roseicella frigidaeris</name>
    <dbReference type="NCBI Taxonomy" id="2230885"/>
    <lineage>
        <taxon>Bacteria</taxon>
        <taxon>Pseudomonadati</taxon>
        <taxon>Pseudomonadota</taxon>
        <taxon>Alphaproteobacteria</taxon>
        <taxon>Acetobacterales</taxon>
        <taxon>Roseomonadaceae</taxon>
        <taxon>Roseicella</taxon>
    </lineage>
</organism>
<keyword evidence="1" id="KW-0732">Signal</keyword>
<evidence type="ECO:0008006" key="4">
    <source>
        <dbReference type="Google" id="ProtNLM"/>
    </source>
</evidence>
<proteinExistence type="predicted"/>